<dbReference type="EMBL" id="LYBM01000035">
    <property type="protein sequence ID" value="ODA31473.1"/>
    <property type="molecule type" value="Genomic_DNA"/>
</dbReference>
<evidence type="ECO:0000313" key="2">
    <source>
        <dbReference type="Proteomes" id="UP000094936"/>
    </source>
</evidence>
<dbReference type="InterPro" id="IPR027417">
    <property type="entry name" value="P-loop_NTPase"/>
</dbReference>
<dbReference type="SUPFAM" id="SSF52540">
    <property type="entry name" value="P-loop containing nucleoside triphosphate hydrolases"/>
    <property type="match status" value="1"/>
</dbReference>
<organism evidence="1 2">
    <name type="scientific">Veronia pacifica</name>
    <dbReference type="NCBI Taxonomy" id="1080227"/>
    <lineage>
        <taxon>Bacteria</taxon>
        <taxon>Pseudomonadati</taxon>
        <taxon>Pseudomonadota</taxon>
        <taxon>Gammaproteobacteria</taxon>
        <taxon>Vibrionales</taxon>
        <taxon>Vibrionaceae</taxon>
        <taxon>Veronia</taxon>
    </lineage>
</organism>
<protein>
    <submittedName>
        <fullName evidence="1">Uncharacterized protein</fullName>
    </submittedName>
</protein>
<comment type="caution">
    <text evidence="1">The sequence shown here is derived from an EMBL/GenBank/DDBJ whole genome shotgun (WGS) entry which is preliminary data.</text>
</comment>
<dbReference type="OrthoDB" id="5916535at2"/>
<dbReference type="Proteomes" id="UP000094936">
    <property type="component" value="Unassembled WGS sequence"/>
</dbReference>
<dbReference type="AlphaFoldDB" id="A0A1C3EE22"/>
<dbReference type="Gene3D" id="3.40.50.300">
    <property type="entry name" value="P-loop containing nucleotide triphosphate hydrolases"/>
    <property type="match status" value="1"/>
</dbReference>
<reference evidence="1 2" key="1">
    <citation type="submission" date="2016-05" db="EMBL/GenBank/DDBJ databases">
        <title>Genomic Taxonomy of the Vibrionaceae.</title>
        <authorList>
            <person name="Gomez-Gil B."/>
            <person name="Enciso-Ibarra J."/>
        </authorList>
    </citation>
    <scope>NUCLEOTIDE SEQUENCE [LARGE SCALE GENOMIC DNA]</scope>
    <source>
        <strain evidence="1 2">CAIM 1920</strain>
    </source>
</reference>
<evidence type="ECO:0000313" key="1">
    <source>
        <dbReference type="EMBL" id="ODA31473.1"/>
    </source>
</evidence>
<dbReference type="RefSeq" id="WP_068904437.1">
    <property type="nucleotide sequence ID" value="NZ_JBHUIF010000029.1"/>
</dbReference>
<name>A0A1C3EE22_9GAMM</name>
<accession>A0A1C3EE22</accession>
<sequence length="164" mass="18666">MKYSALSQQQRFGFDSYDVEFNWYANTGKSLSNRTQHSVCSFTKPLISEPVVIHKHQLLIQYLKTIQTDAKPKRWITIIEPPASFNALLLAHSGIDKLRIRIARKHPRHNKTTMLSKALDTNTSDAIIVFGKLEEADRGKITEACSRTDTRVFVLEGLNSSLLH</sequence>
<proteinExistence type="predicted"/>
<gene>
    <name evidence="1" type="ORF">A8L45_16955</name>
</gene>
<keyword evidence="2" id="KW-1185">Reference proteome</keyword>